<evidence type="ECO:0000259" key="2">
    <source>
        <dbReference type="Pfam" id="PF10551"/>
    </source>
</evidence>
<dbReference type="PANTHER" id="PTHR20956">
    <property type="entry name" value="HEH2P"/>
    <property type="match status" value="1"/>
</dbReference>
<gene>
    <name evidence="3" type="ORF">DAPPUDRAFT_326012</name>
</gene>
<evidence type="ECO:0000256" key="1">
    <source>
        <dbReference type="SAM" id="Phobius"/>
    </source>
</evidence>
<sequence length="582" mass="66923">MSKVMIYHSCVRVFVAVAVADIECMFCCFSRSYLWIIPVFTTSFYMSGIIHILSVDFRFEVPVPVSEDTVELLQHQPIAIQDVDNRDDDLESSDDDEPVWHIKEKAMKNERKTLFDGVGHSYHVKRTNKRSVAWRCNKHTNPNFCRSWVSQCDANFTLRVPHTCPTNLDISRDASILMKAKAQAISNPLASARAVVEKEMMVEFAKDPSRNLPVKNNLIRAVQRKKQPKFPKNPTDLHFDWDQYGSCIPDGYFRRDIAITSRERVDRHLIFATDYQLSLLRKAKRWYGDGTFFICPGPFYQVFGIHVFIRHGTLSKQVPVITILMSGKRKKDYVAVFAAVLELLSQDGKQPKVMEFMMDFEAAMWQACKEVFPAVKPVGCSFHLTQSFYRNIKLIGLAPSYRKDSQTRKTCRELLSLYLLPEDKIAKRFQQIEAAANGLMLRFCNYIDTTYIKSTVWPPQNWSMFNQHERTNNNVEGTHNNLKAVAGPSSISLVTFILKMKDEAEKIPMTAKLLSQEQALRRLNKNAESKQHHLTELWASYSRADNPISSKELLEALGNLTHKFSRAQLRELRNANGLDESD</sequence>
<dbReference type="KEGG" id="dpx:DAPPUDRAFT_326012"/>
<protein>
    <recommendedName>
        <fullName evidence="2">MULE transposase domain-containing protein</fullName>
    </recommendedName>
</protein>
<dbReference type="EMBL" id="GL732597">
    <property type="protein sequence ID" value="EFX72654.1"/>
    <property type="molecule type" value="Genomic_DNA"/>
</dbReference>
<dbReference type="Pfam" id="PF10551">
    <property type="entry name" value="MULE"/>
    <property type="match status" value="1"/>
</dbReference>
<dbReference type="OrthoDB" id="6358008at2759"/>
<dbReference type="PhylomeDB" id="E9H6G7"/>
<evidence type="ECO:0000313" key="3">
    <source>
        <dbReference type="EMBL" id="EFX72654.1"/>
    </source>
</evidence>
<feature type="transmembrane region" description="Helical" evidence="1">
    <location>
        <begin position="33"/>
        <end position="53"/>
    </location>
</feature>
<dbReference type="Proteomes" id="UP000000305">
    <property type="component" value="Unassembled WGS sequence"/>
</dbReference>
<keyword evidence="1" id="KW-0812">Transmembrane</keyword>
<dbReference type="AlphaFoldDB" id="E9H6G7"/>
<dbReference type="OMA" id="EDWSPEF"/>
<dbReference type="HOGENOM" id="CLU_033585_0_0_1"/>
<dbReference type="eggNOG" id="ENOG502RZB7">
    <property type="taxonomic scope" value="Eukaryota"/>
</dbReference>
<dbReference type="InParanoid" id="E9H6G7"/>
<feature type="domain" description="MULE transposase" evidence="2">
    <location>
        <begin position="314"/>
        <end position="386"/>
    </location>
</feature>
<keyword evidence="4" id="KW-1185">Reference proteome</keyword>
<accession>E9H6G7</accession>
<dbReference type="InterPro" id="IPR018289">
    <property type="entry name" value="MULE_transposase_dom"/>
</dbReference>
<proteinExistence type="predicted"/>
<keyword evidence="1" id="KW-1133">Transmembrane helix</keyword>
<organism evidence="3 4">
    <name type="scientific">Daphnia pulex</name>
    <name type="common">Water flea</name>
    <dbReference type="NCBI Taxonomy" id="6669"/>
    <lineage>
        <taxon>Eukaryota</taxon>
        <taxon>Metazoa</taxon>
        <taxon>Ecdysozoa</taxon>
        <taxon>Arthropoda</taxon>
        <taxon>Crustacea</taxon>
        <taxon>Branchiopoda</taxon>
        <taxon>Diplostraca</taxon>
        <taxon>Cladocera</taxon>
        <taxon>Anomopoda</taxon>
        <taxon>Daphniidae</taxon>
        <taxon>Daphnia</taxon>
    </lineage>
</organism>
<evidence type="ECO:0000313" key="4">
    <source>
        <dbReference type="Proteomes" id="UP000000305"/>
    </source>
</evidence>
<name>E9H6G7_DAPPU</name>
<dbReference type="PANTHER" id="PTHR20956:SF12">
    <property type="entry name" value="FLYWCH-TYPE DOMAIN-CONTAINING PROTEIN"/>
    <property type="match status" value="1"/>
</dbReference>
<reference evidence="3 4" key="1">
    <citation type="journal article" date="2011" name="Science">
        <title>The ecoresponsive genome of Daphnia pulex.</title>
        <authorList>
            <person name="Colbourne J.K."/>
            <person name="Pfrender M.E."/>
            <person name="Gilbert D."/>
            <person name="Thomas W.K."/>
            <person name="Tucker A."/>
            <person name="Oakley T.H."/>
            <person name="Tokishita S."/>
            <person name="Aerts A."/>
            <person name="Arnold G.J."/>
            <person name="Basu M.K."/>
            <person name="Bauer D.J."/>
            <person name="Caceres C.E."/>
            <person name="Carmel L."/>
            <person name="Casola C."/>
            <person name="Choi J.H."/>
            <person name="Detter J.C."/>
            <person name="Dong Q."/>
            <person name="Dusheyko S."/>
            <person name="Eads B.D."/>
            <person name="Frohlich T."/>
            <person name="Geiler-Samerotte K.A."/>
            <person name="Gerlach D."/>
            <person name="Hatcher P."/>
            <person name="Jogdeo S."/>
            <person name="Krijgsveld J."/>
            <person name="Kriventseva E.V."/>
            <person name="Kultz D."/>
            <person name="Laforsch C."/>
            <person name="Lindquist E."/>
            <person name="Lopez J."/>
            <person name="Manak J.R."/>
            <person name="Muller J."/>
            <person name="Pangilinan J."/>
            <person name="Patwardhan R.P."/>
            <person name="Pitluck S."/>
            <person name="Pritham E.J."/>
            <person name="Rechtsteiner A."/>
            <person name="Rho M."/>
            <person name="Rogozin I.B."/>
            <person name="Sakarya O."/>
            <person name="Salamov A."/>
            <person name="Schaack S."/>
            <person name="Shapiro H."/>
            <person name="Shiga Y."/>
            <person name="Skalitzky C."/>
            <person name="Smith Z."/>
            <person name="Souvorov A."/>
            <person name="Sung W."/>
            <person name="Tang Z."/>
            <person name="Tsuchiya D."/>
            <person name="Tu H."/>
            <person name="Vos H."/>
            <person name="Wang M."/>
            <person name="Wolf Y.I."/>
            <person name="Yamagata H."/>
            <person name="Yamada T."/>
            <person name="Ye Y."/>
            <person name="Shaw J.R."/>
            <person name="Andrews J."/>
            <person name="Crease T.J."/>
            <person name="Tang H."/>
            <person name="Lucas S.M."/>
            <person name="Robertson H.M."/>
            <person name="Bork P."/>
            <person name="Koonin E.V."/>
            <person name="Zdobnov E.M."/>
            <person name="Grigoriev I.V."/>
            <person name="Lynch M."/>
            <person name="Boore J.L."/>
        </authorList>
    </citation>
    <scope>NUCLEOTIDE SEQUENCE [LARGE SCALE GENOMIC DNA]</scope>
</reference>
<keyword evidence="1" id="KW-0472">Membrane</keyword>